<evidence type="ECO:0000313" key="10">
    <source>
        <dbReference type="EMBL" id="QIB33064.1"/>
    </source>
</evidence>
<keyword evidence="6 9" id="KW-1133">Transmembrane helix</keyword>
<evidence type="ECO:0000256" key="3">
    <source>
        <dbReference type="ARBA" id="ARBA00022448"/>
    </source>
</evidence>
<evidence type="ECO:0000256" key="9">
    <source>
        <dbReference type="SAM" id="Phobius"/>
    </source>
</evidence>
<evidence type="ECO:0000256" key="1">
    <source>
        <dbReference type="ARBA" id="ARBA00004651"/>
    </source>
</evidence>
<proteinExistence type="inferred from homology"/>
<dbReference type="PIRSF" id="PIRSF028784">
    <property type="entry name" value="MrpF"/>
    <property type="match status" value="1"/>
</dbReference>
<dbReference type="GO" id="GO:0015385">
    <property type="term" value="F:sodium:proton antiporter activity"/>
    <property type="evidence" value="ECO:0007669"/>
    <property type="project" value="TreeGrafter"/>
</dbReference>
<evidence type="ECO:0000256" key="7">
    <source>
        <dbReference type="ARBA" id="ARBA00023136"/>
    </source>
</evidence>
<keyword evidence="7 8" id="KW-0472">Membrane</keyword>
<evidence type="ECO:0000256" key="5">
    <source>
        <dbReference type="ARBA" id="ARBA00022692"/>
    </source>
</evidence>
<dbReference type="Pfam" id="PF04066">
    <property type="entry name" value="MrpF_PhaF"/>
    <property type="match status" value="1"/>
</dbReference>
<dbReference type="InterPro" id="IPR007208">
    <property type="entry name" value="MrpF/PhaF-like"/>
</dbReference>
<evidence type="ECO:0000256" key="8">
    <source>
        <dbReference type="PIRNR" id="PIRNR028784"/>
    </source>
</evidence>
<feature type="transmembrane region" description="Helical" evidence="9">
    <location>
        <begin position="37"/>
        <end position="59"/>
    </location>
</feature>
<reference evidence="10 11" key="1">
    <citation type="submission" date="2020-02" db="EMBL/GenBank/DDBJ databases">
        <authorList>
            <person name="Li G."/>
        </authorList>
    </citation>
    <scope>NUCLEOTIDE SEQUENCE [LARGE SCALE GENOMIC DNA]</scope>
    <source>
        <strain evidence="10 11">DSM 102029</strain>
    </source>
</reference>
<evidence type="ECO:0000256" key="2">
    <source>
        <dbReference type="ARBA" id="ARBA00009212"/>
    </source>
</evidence>
<gene>
    <name evidence="10" type="ORF">G3A50_04560</name>
</gene>
<feature type="transmembrane region" description="Helical" evidence="9">
    <location>
        <begin position="65"/>
        <end position="83"/>
    </location>
</feature>
<dbReference type="KEGG" id="apra:G3A50_04560"/>
<keyword evidence="8" id="KW-0406">Ion transport</keyword>
<name>A0A6P1YMQ8_9HYPH</name>
<dbReference type="EMBL" id="CP048630">
    <property type="protein sequence ID" value="QIB33064.1"/>
    <property type="molecule type" value="Genomic_DNA"/>
</dbReference>
<evidence type="ECO:0000256" key="6">
    <source>
        <dbReference type="ARBA" id="ARBA00022989"/>
    </source>
</evidence>
<dbReference type="NCBIfam" id="NF004812">
    <property type="entry name" value="PRK06161.1"/>
    <property type="match status" value="1"/>
</dbReference>
<feature type="transmembrane region" description="Helical" evidence="9">
    <location>
        <begin position="6"/>
        <end position="25"/>
    </location>
</feature>
<dbReference type="AlphaFoldDB" id="A0A6P1YMQ8"/>
<sequence>MTTIASMIAAAAICVSLVLTLYRLITGPDATDRVLALDTLAINAIGLVVLFGIVFGTMMYFEVSLLLAMVGFVTTVGFCKFLLRGNVIE</sequence>
<keyword evidence="3 8" id="KW-0813">Transport</keyword>
<keyword evidence="5 9" id="KW-0812">Transmembrane</keyword>
<keyword evidence="8" id="KW-0050">Antiport</keyword>
<keyword evidence="4 8" id="KW-1003">Cell membrane</keyword>
<dbReference type="PANTHER" id="PTHR34702">
    <property type="entry name" value="NA(+)/H(+) ANTIPORTER SUBUNIT F1"/>
    <property type="match status" value="1"/>
</dbReference>
<organism evidence="10 11">
    <name type="scientific">Ancylobacter pratisalsi</name>
    <dbReference type="NCBI Taxonomy" id="1745854"/>
    <lineage>
        <taxon>Bacteria</taxon>
        <taxon>Pseudomonadati</taxon>
        <taxon>Pseudomonadota</taxon>
        <taxon>Alphaproteobacteria</taxon>
        <taxon>Hyphomicrobiales</taxon>
        <taxon>Xanthobacteraceae</taxon>
        <taxon>Ancylobacter</taxon>
    </lineage>
</organism>
<protein>
    <submittedName>
        <fullName evidence="10">K+/H+ antiporter subunit F</fullName>
    </submittedName>
</protein>
<evidence type="ECO:0000256" key="4">
    <source>
        <dbReference type="ARBA" id="ARBA00022475"/>
    </source>
</evidence>
<dbReference type="PANTHER" id="PTHR34702:SF1">
    <property type="entry name" value="NA(+)_H(+) ANTIPORTER SUBUNIT F"/>
    <property type="match status" value="1"/>
</dbReference>
<evidence type="ECO:0000313" key="11">
    <source>
        <dbReference type="Proteomes" id="UP000464751"/>
    </source>
</evidence>
<comment type="similarity">
    <text evidence="2 8">Belongs to the CPA3 antiporters (TC 2.A.63) subunit F family.</text>
</comment>
<comment type="subcellular location">
    <subcellularLocation>
        <location evidence="1 8">Cell membrane</location>
        <topology evidence="1 8">Multi-pass membrane protein</topology>
    </subcellularLocation>
</comment>
<dbReference type="Proteomes" id="UP000464751">
    <property type="component" value="Chromosome"/>
</dbReference>
<keyword evidence="11" id="KW-1185">Reference proteome</keyword>
<accession>A0A6P1YMQ8</accession>
<dbReference type="GO" id="GO:0005886">
    <property type="term" value="C:plasma membrane"/>
    <property type="evidence" value="ECO:0007669"/>
    <property type="project" value="UniProtKB-SubCell"/>
</dbReference>
<dbReference type="RefSeq" id="WP_163074162.1">
    <property type="nucleotide sequence ID" value="NZ_CP048630.1"/>
</dbReference>